<dbReference type="GO" id="GO:0005886">
    <property type="term" value="C:plasma membrane"/>
    <property type="evidence" value="ECO:0007669"/>
    <property type="project" value="UniProtKB-SubCell"/>
</dbReference>
<proteinExistence type="inferred from homology"/>
<evidence type="ECO:0000256" key="7">
    <source>
        <dbReference type="ARBA" id="ARBA00023122"/>
    </source>
</evidence>
<dbReference type="AlphaFoldDB" id="A0AA95LTX3"/>
<dbReference type="Pfam" id="PF01595">
    <property type="entry name" value="CNNM"/>
    <property type="match status" value="1"/>
</dbReference>
<dbReference type="InterPro" id="IPR016169">
    <property type="entry name" value="FAD-bd_PCMH_sub2"/>
</dbReference>
<dbReference type="InterPro" id="IPR036318">
    <property type="entry name" value="FAD-bd_PCMH-like_sf"/>
</dbReference>
<evidence type="ECO:0000259" key="12">
    <source>
        <dbReference type="PROSITE" id="PS51371"/>
    </source>
</evidence>
<sequence length="432" mass="49013">MDILKLLMVAILIALTAFFVAVEFAIIKVRSSRIDQLVSEKRRGALAAKKVTSNLDEYLSACQLGITITALGLGWLGEPTIKHLLEPLFLKLHLSPAIASTVSFIIAFALITFLHVVIGELAPKTLAIQRAEQVSLLLSKPIIYFYRVMYPFIWALNGSARLVTGLFGLPPASEHEVAHSEEELRLILSESYESGEINQREFKYVNNIFEFDNRVAKEIMVPRTEVVGLYEDEPFETHIKIIAQEKYTRYPVFGEDKDEIIGMVNVKDLFIRYMDGNRDEECSITPYTRPVIEVLENIPIHDLLLQMQRKRIPLAVLYDEYGGTAGIVTLEDILEEIVGEIRDEYDEDEHPPIEHISEECKIVDGKVLISEVNDLFGIHLIADDVDTIGGWIMVQKQIVAEGDIIEKSGFSFKVLEKDMHQIKRVEVKKVEE</sequence>
<feature type="domain" description="CBS" evidence="12">
    <location>
        <begin position="220"/>
        <end position="280"/>
    </location>
</feature>
<dbReference type="Gene3D" id="3.10.580.10">
    <property type="entry name" value="CBS-domain"/>
    <property type="match status" value="1"/>
</dbReference>
<evidence type="ECO:0000259" key="13">
    <source>
        <dbReference type="PROSITE" id="PS51846"/>
    </source>
</evidence>
<dbReference type="InterPro" id="IPR044751">
    <property type="entry name" value="Ion_transp-like_CBS"/>
</dbReference>
<keyword evidence="3" id="KW-1003">Cell membrane</keyword>
<evidence type="ECO:0000256" key="4">
    <source>
        <dbReference type="ARBA" id="ARBA00022692"/>
    </source>
</evidence>
<evidence type="ECO:0000313" key="15">
    <source>
        <dbReference type="Proteomes" id="UP001178303"/>
    </source>
</evidence>
<evidence type="ECO:0000256" key="5">
    <source>
        <dbReference type="ARBA" id="ARBA00022737"/>
    </source>
</evidence>
<dbReference type="Pfam" id="PF00571">
    <property type="entry name" value="CBS"/>
    <property type="match status" value="2"/>
</dbReference>
<dbReference type="Gene3D" id="3.30.465.10">
    <property type="match status" value="1"/>
</dbReference>
<evidence type="ECO:0000256" key="8">
    <source>
        <dbReference type="ARBA" id="ARBA00023136"/>
    </source>
</evidence>
<evidence type="ECO:0000256" key="2">
    <source>
        <dbReference type="ARBA" id="ARBA00006337"/>
    </source>
</evidence>
<dbReference type="SUPFAM" id="SSF56176">
    <property type="entry name" value="FAD-binding/transporter-associated domain-like"/>
    <property type="match status" value="1"/>
</dbReference>
<dbReference type="Pfam" id="PF03471">
    <property type="entry name" value="CorC_HlyC"/>
    <property type="match status" value="1"/>
</dbReference>
<dbReference type="InterPro" id="IPR051676">
    <property type="entry name" value="UPF0053_domain"/>
</dbReference>
<keyword evidence="7 9" id="KW-0129">CBS domain</keyword>
<name>A0AA95LTX3_9BACI</name>
<evidence type="ECO:0000256" key="11">
    <source>
        <dbReference type="SAM" id="Phobius"/>
    </source>
</evidence>
<keyword evidence="8 10" id="KW-0472">Membrane</keyword>
<dbReference type="EMBL" id="CP126099">
    <property type="protein sequence ID" value="WHY29792.1"/>
    <property type="molecule type" value="Genomic_DNA"/>
</dbReference>
<dbReference type="PROSITE" id="PS51371">
    <property type="entry name" value="CBS"/>
    <property type="match status" value="2"/>
</dbReference>
<evidence type="ECO:0000256" key="1">
    <source>
        <dbReference type="ARBA" id="ARBA00004651"/>
    </source>
</evidence>
<dbReference type="Proteomes" id="UP001178303">
    <property type="component" value="Chromosome"/>
</dbReference>
<dbReference type="FunFam" id="3.10.580.10:FF:000002">
    <property type="entry name" value="Magnesium/cobalt efflux protein CorC"/>
    <property type="match status" value="1"/>
</dbReference>
<organism evidence="14 15">
    <name type="scientific">Bacillus wiedmannii</name>
    <dbReference type="NCBI Taxonomy" id="1890302"/>
    <lineage>
        <taxon>Bacteria</taxon>
        <taxon>Bacillati</taxon>
        <taxon>Bacillota</taxon>
        <taxon>Bacilli</taxon>
        <taxon>Bacillales</taxon>
        <taxon>Bacillaceae</taxon>
        <taxon>Bacillus</taxon>
        <taxon>Bacillus cereus group</taxon>
    </lineage>
</organism>
<dbReference type="InterPro" id="IPR005170">
    <property type="entry name" value="Transptr-assoc_dom"/>
</dbReference>
<evidence type="ECO:0000256" key="3">
    <source>
        <dbReference type="ARBA" id="ARBA00022475"/>
    </source>
</evidence>
<dbReference type="InterPro" id="IPR002550">
    <property type="entry name" value="CNNM"/>
</dbReference>
<feature type="domain" description="CNNM transmembrane" evidence="13">
    <location>
        <begin position="1"/>
        <end position="201"/>
    </location>
</feature>
<dbReference type="InterPro" id="IPR046342">
    <property type="entry name" value="CBS_dom_sf"/>
</dbReference>
<evidence type="ECO:0000256" key="10">
    <source>
        <dbReference type="PROSITE-ProRule" id="PRU01193"/>
    </source>
</evidence>
<keyword evidence="5" id="KW-0677">Repeat</keyword>
<feature type="transmembrane region" description="Helical" evidence="11">
    <location>
        <begin position="6"/>
        <end position="27"/>
    </location>
</feature>
<feature type="transmembrane region" description="Helical" evidence="11">
    <location>
        <begin position="97"/>
        <end position="118"/>
    </location>
</feature>
<dbReference type="CDD" id="cd04590">
    <property type="entry name" value="CBS_pair_CorC_HlyC_assoc"/>
    <property type="match status" value="1"/>
</dbReference>
<dbReference type="SMART" id="SM01091">
    <property type="entry name" value="CorC_HlyC"/>
    <property type="match status" value="1"/>
</dbReference>
<comment type="subcellular location">
    <subcellularLocation>
        <location evidence="1">Cell membrane</location>
        <topology evidence="1">Multi-pass membrane protein</topology>
    </subcellularLocation>
</comment>
<gene>
    <name evidence="14" type="ORF">QNH45_03065</name>
</gene>
<dbReference type="RefSeq" id="WP_283884087.1">
    <property type="nucleotide sequence ID" value="NZ_CP126099.1"/>
</dbReference>
<evidence type="ECO:0000313" key="14">
    <source>
        <dbReference type="EMBL" id="WHY29792.1"/>
    </source>
</evidence>
<keyword evidence="4 10" id="KW-0812">Transmembrane</keyword>
<protein>
    <submittedName>
        <fullName evidence="14">Hemolysin family protein</fullName>
    </submittedName>
</protein>
<dbReference type="PANTHER" id="PTHR43099">
    <property type="entry name" value="UPF0053 PROTEIN YRKA"/>
    <property type="match status" value="1"/>
</dbReference>
<keyword evidence="6 10" id="KW-1133">Transmembrane helix</keyword>
<accession>A0AA95LTX3</accession>
<evidence type="ECO:0000256" key="9">
    <source>
        <dbReference type="PROSITE-ProRule" id="PRU00703"/>
    </source>
</evidence>
<reference evidence="14" key="1">
    <citation type="submission" date="2023-05" db="EMBL/GenBank/DDBJ databases">
        <title>Comparative genomics of Bacillaceae isolates and their secondary metabolite potential.</title>
        <authorList>
            <person name="Song L."/>
            <person name="Nielsen L.J."/>
            <person name="Mohite O."/>
            <person name="Xu X."/>
            <person name="Weber T."/>
            <person name="Kovacs A.T."/>
        </authorList>
    </citation>
    <scope>NUCLEOTIDE SEQUENCE</scope>
    <source>
        <strain evidence="14">LN15</strain>
    </source>
</reference>
<dbReference type="GO" id="GO:0050660">
    <property type="term" value="F:flavin adenine dinucleotide binding"/>
    <property type="evidence" value="ECO:0007669"/>
    <property type="project" value="InterPro"/>
</dbReference>
<feature type="transmembrane region" description="Helical" evidence="11">
    <location>
        <begin position="58"/>
        <end position="77"/>
    </location>
</feature>
<feature type="domain" description="CBS" evidence="12">
    <location>
        <begin position="287"/>
        <end position="344"/>
    </location>
</feature>
<dbReference type="PANTHER" id="PTHR43099:SF2">
    <property type="entry name" value="UPF0053 PROTEIN YRKA"/>
    <property type="match status" value="1"/>
</dbReference>
<dbReference type="InterPro" id="IPR000644">
    <property type="entry name" value="CBS_dom"/>
</dbReference>
<evidence type="ECO:0000256" key="6">
    <source>
        <dbReference type="ARBA" id="ARBA00022989"/>
    </source>
</evidence>
<dbReference type="SUPFAM" id="SSF54631">
    <property type="entry name" value="CBS-domain pair"/>
    <property type="match status" value="1"/>
</dbReference>
<dbReference type="PROSITE" id="PS51846">
    <property type="entry name" value="CNNM"/>
    <property type="match status" value="1"/>
</dbReference>
<comment type="similarity">
    <text evidence="2">Belongs to the UPF0053 family.</text>
</comment>